<feature type="compositionally biased region" description="Basic residues" evidence="1">
    <location>
        <begin position="121"/>
        <end position="131"/>
    </location>
</feature>
<dbReference type="AlphaFoldDB" id="A0A3L6SXD5"/>
<feature type="region of interest" description="Disordered" evidence="1">
    <location>
        <begin position="42"/>
        <end position="135"/>
    </location>
</feature>
<gene>
    <name evidence="2" type="ORF">C2845_PM05G25070</name>
</gene>
<organism evidence="2 3">
    <name type="scientific">Panicum miliaceum</name>
    <name type="common">Proso millet</name>
    <name type="synonym">Broomcorn millet</name>
    <dbReference type="NCBI Taxonomy" id="4540"/>
    <lineage>
        <taxon>Eukaryota</taxon>
        <taxon>Viridiplantae</taxon>
        <taxon>Streptophyta</taxon>
        <taxon>Embryophyta</taxon>
        <taxon>Tracheophyta</taxon>
        <taxon>Spermatophyta</taxon>
        <taxon>Magnoliopsida</taxon>
        <taxon>Liliopsida</taxon>
        <taxon>Poales</taxon>
        <taxon>Poaceae</taxon>
        <taxon>PACMAD clade</taxon>
        <taxon>Panicoideae</taxon>
        <taxon>Panicodae</taxon>
        <taxon>Paniceae</taxon>
        <taxon>Panicinae</taxon>
        <taxon>Panicum</taxon>
        <taxon>Panicum sect. Panicum</taxon>
    </lineage>
</organism>
<feature type="compositionally biased region" description="Low complexity" evidence="1">
    <location>
        <begin position="74"/>
        <end position="83"/>
    </location>
</feature>
<keyword evidence="3" id="KW-1185">Reference proteome</keyword>
<proteinExistence type="predicted"/>
<evidence type="ECO:0000313" key="2">
    <source>
        <dbReference type="EMBL" id="RLN28068.1"/>
    </source>
</evidence>
<evidence type="ECO:0000313" key="3">
    <source>
        <dbReference type="Proteomes" id="UP000275267"/>
    </source>
</evidence>
<accession>A0A3L6SXD5</accession>
<evidence type="ECO:0000256" key="1">
    <source>
        <dbReference type="SAM" id="MobiDB-lite"/>
    </source>
</evidence>
<feature type="compositionally biased region" description="Gly residues" evidence="1">
    <location>
        <begin position="63"/>
        <end position="73"/>
    </location>
</feature>
<dbReference type="EMBL" id="PQIB02000003">
    <property type="protein sequence ID" value="RLN28068.1"/>
    <property type="molecule type" value="Genomic_DNA"/>
</dbReference>
<reference evidence="3" key="1">
    <citation type="journal article" date="2019" name="Nat. Commun.">
        <title>The genome of broomcorn millet.</title>
        <authorList>
            <person name="Zou C."/>
            <person name="Miki D."/>
            <person name="Li D."/>
            <person name="Tang Q."/>
            <person name="Xiao L."/>
            <person name="Rajput S."/>
            <person name="Deng P."/>
            <person name="Jia W."/>
            <person name="Huang R."/>
            <person name="Zhang M."/>
            <person name="Sun Y."/>
            <person name="Hu J."/>
            <person name="Fu X."/>
            <person name="Schnable P.S."/>
            <person name="Li F."/>
            <person name="Zhang H."/>
            <person name="Feng B."/>
            <person name="Zhu X."/>
            <person name="Liu R."/>
            <person name="Schnable J.C."/>
            <person name="Zhu J.-K."/>
            <person name="Zhang H."/>
        </authorList>
    </citation>
    <scope>NUCLEOTIDE SEQUENCE [LARGE SCALE GENOMIC DNA]</scope>
</reference>
<name>A0A3L6SXD5_PANMI</name>
<dbReference type="Proteomes" id="UP000275267">
    <property type="component" value="Unassembled WGS sequence"/>
</dbReference>
<protein>
    <submittedName>
        <fullName evidence="2">Uncharacterized protein</fullName>
    </submittedName>
</protein>
<comment type="caution">
    <text evidence="2">The sequence shown here is derived from an EMBL/GenBank/DDBJ whole genome shotgun (WGS) entry which is preliminary data.</text>
</comment>
<sequence length="187" mass="19112">MVCECCCFGAEYSAEDADDYGLFSCPRCYAVHTWTQAAAASHDVPAPASGDLAGPRDKRRRVGGAGGLGGAGAGAPCDDPAAAGRGGADGRARARAASPAPSGSGGTLRPRCSTECGRGRTGGRGRGPRGRGGRDASFILSSARLRVSVELQMLGAPELHEMVLDDLIPYGVEVKELIGRLQGLLLI</sequence>